<evidence type="ECO:0000313" key="8">
    <source>
        <dbReference type="Proteomes" id="UP000050867"/>
    </source>
</evidence>
<dbReference type="STRING" id="76728.AQ490_24180"/>
<keyword evidence="3" id="KW-0132">Cell division</keyword>
<dbReference type="GO" id="GO:0030435">
    <property type="term" value="P:sporulation resulting in formation of a cellular spore"/>
    <property type="evidence" value="ECO:0007669"/>
    <property type="project" value="UniProtKB-KW"/>
</dbReference>
<comment type="subcellular location">
    <subcellularLocation>
        <location evidence="1">Cell septum</location>
    </subcellularLocation>
</comment>
<dbReference type="EMBL" id="LLZU01000020">
    <property type="protein sequence ID" value="KRV48638.1"/>
    <property type="molecule type" value="Genomic_DNA"/>
</dbReference>
<keyword evidence="5" id="KW-0717">Septation</keyword>
<keyword evidence="4" id="KW-0749">Sporulation</keyword>
<evidence type="ECO:0008006" key="9">
    <source>
        <dbReference type="Google" id="ProtNLM"/>
    </source>
</evidence>
<dbReference type="Pfam" id="PF04686">
    <property type="entry name" value="SsgA"/>
    <property type="match status" value="1"/>
</dbReference>
<evidence type="ECO:0000256" key="3">
    <source>
        <dbReference type="ARBA" id="ARBA00022618"/>
    </source>
</evidence>
<dbReference type="GO" id="GO:0030428">
    <property type="term" value="C:cell septum"/>
    <property type="evidence" value="ECO:0007669"/>
    <property type="project" value="UniProtKB-SubCell"/>
</dbReference>
<evidence type="ECO:0000313" key="7">
    <source>
        <dbReference type="EMBL" id="KRV48638.1"/>
    </source>
</evidence>
<gene>
    <name evidence="7" type="ORF">AQ490_24180</name>
</gene>
<keyword evidence="8" id="KW-1185">Reference proteome</keyword>
<proteinExistence type="inferred from homology"/>
<evidence type="ECO:0000256" key="6">
    <source>
        <dbReference type="ARBA" id="ARBA00023306"/>
    </source>
</evidence>
<evidence type="ECO:0000256" key="4">
    <source>
        <dbReference type="ARBA" id="ARBA00022969"/>
    </source>
</evidence>
<dbReference type="OrthoDB" id="3853096at2"/>
<dbReference type="Gene3D" id="2.30.31.20">
    <property type="entry name" value="Sporulation-specific cell division protein SsgB"/>
    <property type="match status" value="1"/>
</dbReference>
<dbReference type="GO" id="GO:0000917">
    <property type="term" value="P:division septum assembly"/>
    <property type="evidence" value="ECO:0007669"/>
    <property type="project" value="UniProtKB-KW"/>
</dbReference>
<dbReference type="RefSeq" id="WP_058032885.1">
    <property type="nucleotide sequence ID" value="NZ_LLZU01000020.1"/>
</dbReference>
<reference evidence="7 8" key="1">
    <citation type="submission" date="2015-10" db="EMBL/GenBank/DDBJ databases">
        <title>Draft genome sequence of pyrrolomycin-producing Streptomyces vitaminophilus.</title>
        <authorList>
            <person name="Graham D.E."/>
            <person name="Mahan K.M."/>
            <person name="Klingeman D.M."/>
            <person name="Hettich R.L."/>
            <person name="Parry R.J."/>
        </authorList>
    </citation>
    <scope>NUCLEOTIDE SEQUENCE [LARGE SCALE GENOMIC DNA]</scope>
    <source>
        <strain evidence="7 8">ATCC 31673</strain>
    </source>
</reference>
<organism evidence="7 8">
    <name type="scientific">Wenjunlia vitaminophila</name>
    <name type="common">Streptomyces vitaminophilus</name>
    <dbReference type="NCBI Taxonomy" id="76728"/>
    <lineage>
        <taxon>Bacteria</taxon>
        <taxon>Bacillati</taxon>
        <taxon>Actinomycetota</taxon>
        <taxon>Actinomycetes</taxon>
        <taxon>Kitasatosporales</taxon>
        <taxon>Streptomycetaceae</taxon>
        <taxon>Wenjunlia</taxon>
    </lineage>
</organism>
<accession>A0A0T6LR88</accession>
<comment type="caution">
    <text evidence="7">The sequence shown here is derived from an EMBL/GenBank/DDBJ whole genome shotgun (WGS) entry which is preliminary data.</text>
</comment>
<comment type="similarity">
    <text evidence="2">Belongs to the SsgA family.</text>
</comment>
<dbReference type="AlphaFoldDB" id="A0A0T6LR88"/>
<dbReference type="InterPro" id="IPR006776">
    <property type="entry name" value="SsgB"/>
</dbReference>
<name>A0A0T6LR88_WENVI</name>
<protein>
    <recommendedName>
        <fullName evidence="9">Sporulation and cell division protein SsgA</fullName>
    </recommendedName>
</protein>
<dbReference type="InterPro" id="IPR038658">
    <property type="entry name" value="SsgB_sf"/>
</dbReference>
<dbReference type="eggNOG" id="ENOG5031JJ1">
    <property type="taxonomic scope" value="Bacteria"/>
</dbReference>
<dbReference type="Proteomes" id="UP000050867">
    <property type="component" value="Unassembled WGS sequence"/>
</dbReference>
<evidence type="ECO:0000256" key="1">
    <source>
        <dbReference type="ARBA" id="ARBA00004431"/>
    </source>
</evidence>
<sequence length="133" mass="14540">MLTAVRQAIRLEVVSTPRTAVPITAELCYLPEEPYSVHIHLPPATPLGTGTRWTFSRDLLGAGLGRSSHLDGVWIWPVPPEHTRIALEDPDGTVLLQADSSDLLRFLDRSYAAVPAGSERHHGHSAPDRRPGP</sequence>
<evidence type="ECO:0000256" key="5">
    <source>
        <dbReference type="ARBA" id="ARBA00023210"/>
    </source>
</evidence>
<keyword evidence="6" id="KW-0131">Cell cycle</keyword>
<evidence type="ECO:0000256" key="2">
    <source>
        <dbReference type="ARBA" id="ARBA00009323"/>
    </source>
</evidence>